<evidence type="ECO:0000313" key="6">
    <source>
        <dbReference type="EMBL" id="MEQ2163995.1"/>
    </source>
</evidence>
<evidence type="ECO:0000256" key="2">
    <source>
        <dbReference type="ARBA" id="ARBA00023037"/>
    </source>
</evidence>
<keyword evidence="3" id="KW-0472">Membrane</keyword>
<evidence type="ECO:0000256" key="3">
    <source>
        <dbReference type="ARBA" id="ARBA00023136"/>
    </source>
</evidence>
<sequence length="171" mass="19532">VLQGKWASSYMPASFGYSMTGNIDIDQNGYPGFRVDLTVDRLKQKEATKRALFLFSRTFQYSKNMTVNSNRRLACEEQDVYLRDDREFRDKITPISVAMNYSLDYQLAADETGLLPILNTWEPTDIIKQVQALKAEQGVGSSVSTWEKPATVVVVTQTQNLNTHDVRMERH</sequence>
<dbReference type="Pfam" id="PF08441">
    <property type="entry name" value="Integrin_A_Ig_1"/>
    <property type="match status" value="1"/>
</dbReference>
<dbReference type="PANTHER" id="PTHR23220">
    <property type="entry name" value="INTEGRIN ALPHA"/>
    <property type="match status" value="1"/>
</dbReference>
<proteinExistence type="predicted"/>
<evidence type="ECO:0000313" key="7">
    <source>
        <dbReference type="Proteomes" id="UP001476798"/>
    </source>
</evidence>
<accession>A0ABV0MY66</accession>
<comment type="subcellular location">
    <subcellularLocation>
        <location evidence="1">Membrane</location>
        <topology evidence="1">Single-pass type I membrane protein</topology>
    </subcellularLocation>
</comment>
<dbReference type="PANTHER" id="PTHR23220:SF4">
    <property type="entry name" value="INTEGRIN ALPHA-V"/>
    <property type="match status" value="1"/>
</dbReference>
<feature type="non-terminal residue" evidence="6">
    <location>
        <position position="1"/>
    </location>
</feature>
<evidence type="ECO:0000259" key="5">
    <source>
        <dbReference type="Pfam" id="PF08441"/>
    </source>
</evidence>
<keyword evidence="4" id="KW-0325">Glycoprotein</keyword>
<dbReference type="SUPFAM" id="SSF69179">
    <property type="entry name" value="Integrin domains"/>
    <property type="match status" value="1"/>
</dbReference>
<dbReference type="InterPro" id="IPR032695">
    <property type="entry name" value="Integrin_dom_sf"/>
</dbReference>
<dbReference type="Proteomes" id="UP001476798">
    <property type="component" value="Unassembled WGS sequence"/>
</dbReference>
<dbReference type="InterPro" id="IPR013649">
    <property type="entry name" value="Integrin_alpha_Ig-like_1"/>
</dbReference>
<dbReference type="Gene3D" id="2.60.40.1460">
    <property type="entry name" value="Integrin domains. Chain A, domain 2"/>
    <property type="match status" value="1"/>
</dbReference>
<comment type="caution">
    <text evidence="6">The sequence shown here is derived from an EMBL/GenBank/DDBJ whole genome shotgun (WGS) entry which is preliminary data.</text>
</comment>
<evidence type="ECO:0000256" key="1">
    <source>
        <dbReference type="ARBA" id="ARBA00004479"/>
    </source>
</evidence>
<organism evidence="6 7">
    <name type="scientific">Goodea atripinnis</name>
    <dbReference type="NCBI Taxonomy" id="208336"/>
    <lineage>
        <taxon>Eukaryota</taxon>
        <taxon>Metazoa</taxon>
        <taxon>Chordata</taxon>
        <taxon>Craniata</taxon>
        <taxon>Vertebrata</taxon>
        <taxon>Euteleostomi</taxon>
        <taxon>Actinopterygii</taxon>
        <taxon>Neopterygii</taxon>
        <taxon>Teleostei</taxon>
        <taxon>Neoteleostei</taxon>
        <taxon>Acanthomorphata</taxon>
        <taxon>Ovalentaria</taxon>
        <taxon>Atherinomorphae</taxon>
        <taxon>Cyprinodontiformes</taxon>
        <taxon>Goodeidae</taxon>
        <taxon>Goodea</taxon>
    </lineage>
</organism>
<reference evidence="6 7" key="1">
    <citation type="submission" date="2021-06" db="EMBL/GenBank/DDBJ databases">
        <authorList>
            <person name="Palmer J.M."/>
        </authorList>
    </citation>
    <scope>NUCLEOTIDE SEQUENCE [LARGE SCALE GENOMIC DNA]</scope>
    <source>
        <strain evidence="6 7">GA_2019</strain>
        <tissue evidence="6">Muscle</tissue>
    </source>
</reference>
<feature type="domain" description="Integrin alpha first immunoglubulin-like" evidence="5">
    <location>
        <begin position="6"/>
        <end position="133"/>
    </location>
</feature>
<evidence type="ECO:0000256" key="4">
    <source>
        <dbReference type="ARBA" id="ARBA00023180"/>
    </source>
</evidence>
<protein>
    <recommendedName>
        <fullName evidence="5">Integrin alpha first immunoglubulin-like domain-containing protein</fullName>
    </recommendedName>
</protein>
<dbReference type="EMBL" id="JAHRIO010020056">
    <property type="protein sequence ID" value="MEQ2163995.1"/>
    <property type="molecule type" value="Genomic_DNA"/>
</dbReference>
<keyword evidence="7" id="KW-1185">Reference proteome</keyword>
<name>A0ABV0MY66_9TELE</name>
<keyword evidence="2" id="KW-0401">Integrin</keyword>
<gene>
    <name evidence="6" type="ORF">GOODEAATRI_001954</name>
</gene>